<evidence type="ECO:0000256" key="1">
    <source>
        <dbReference type="SAM" id="Phobius"/>
    </source>
</evidence>
<dbReference type="EMBL" id="LGCL01000032">
    <property type="protein sequence ID" value="KPL74340.1"/>
    <property type="molecule type" value="Genomic_DNA"/>
</dbReference>
<feature type="transmembrane region" description="Helical" evidence="1">
    <location>
        <begin position="297"/>
        <end position="315"/>
    </location>
</feature>
<gene>
    <name evidence="2" type="ORF">ADN00_13645</name>
</gene>
<dbReference type="PROSITE" id="PS51257">
    <property type="entry name" value="PROKAR_LIPOPROTEIN"/>
    <property type="match status" value="1"/>
</dbReference>
<feature type="transmembrane region" description="Helical" evidence="1">
    <location>
        <begin position="216"/>
        <end position="233"/>
    </location>
</feature>
<feature type="transmembrane region" description="Helical" evidence="1">
    <location>
        <begin position="327"/>
        <end position="348"/>
    </location>
</feature>
<evidence type="ECO:0008006" key="4">
    <source>
        <dbReference type="Google" id="ProtNLM"/>
    </source>
</evidence>
<proteinExistence type="predicted"/>
<protein>
    <recommendedName>
        <fullName evidence="4">Glycosyltransferase RgtA/B/C/D-like domain-containing protein</fullName>
    </recommendedName>
</protein>
<evidence type="ECO:0000313" key="3">
    <source>
        <dbReference type="Proteomes" id="UP000050417"/>
    </source>
</evidence>
<reference evidence="2 3" key="1">
    <citation type="submission" date="2015-07" db="EMBL/GenBank/DDBJ databases">
        <title>Genome sequence of Ornatilinea apprima DSM 23815.</title>
        <authorList>
            <person name="Hemp J."/>
            <person name="Ward L.M."/>
            <person name="Pace L.A."/>
            <person name="Fischer W.W."/>
        </authorList>
    </citation>
    <scope>NUCLEOTIDE SEQUENCE [LARGE SCALE GENOMIC DNA]</scope>
    <source>
        <strain evidence="2 3">P3M-1</strain>
    </source>
</reference>
<feature type="transmembrane region" description="Helical" evidence="1">
    <location>
        <begin position="99"/>
        <end position="119"/>
    </location>
</feature>
<keyword evidence="1" id="KW-0472">Membrane</keyword>
<dbReference type="STRING" id="1134406.ADN00_13645"/>
<feature type="transmembrane region" description="Helical" evidence="1">
    <location>
        <begin position="360"/>
        <end position="382"/>
    </location>
</feature>
<organism evidence="2 3">
    <name type="scientific">Ornatilinea apprima</name>
    <dbReference type="NCBI Taxonomy" id="1134406"/>
    <lineage>
        <taxon>Bacteria</taxon>
        <taxon>Bacillati</taxon>
        <taxon>Chloroflexota</taxon>
        <taxon>Anaerolineae</taxon>
        <taxon>Anaerolineales</taxon>
        <taxon>Anaerolineaceae</taxon>
        <taxon>Ornatilinea</taxon>
    </lineage>
</organism>
<accession>A0A0P6WVQ1</accession>
<dbReference type="OrthoDB" id="151278at2"/>
<dbReference type="RefSeq" id="WP_075063579.1">
    <property type="nucleotide sequence ID" value="NZ_LGCL01000032.1"/>
</dbReference>
<dbReference type="Proteomes" id="UP000050417">
    <property type="component" value="Unassembled WGS sequence"/>
</dbReference>
<name>A0A0P6WVQ1_9CHLR</name>
<keyword evidence="1" id="KW-0812">Transmembrane</keyword>
<sequence>MTQSAGKPEKLIRNQTLVLALLAAACLISAAGYILASRLVYKTGFPLDDAWIHQTFARNLGLYGEWSFLRGIPAAGSTSPLWTFLLAAGYMLGLSPYGWAMALGMCGLFLTAWAGQAFVSEIQVDAPGRWPWVAAFLGFEWHLVWAAVSGMETGVYGGLILVCFYLLARKRKHWLVIGLMAGGMVWVRPDAITLLGPILFVAALEKTSDLPTWKKAAFALAGFSLAFVPYLGFNLSISGSIWPNTFYAKQAEYAVLYQTPLILRFLNLARLPLVGAGVLLLPGFAASAYQSVKQRNFILMSAILWWLGYTGIYAARLPVTYQHGRYLIPAMCVYFVIGAAGMLSLAGLNLPGKWAWGLKTLWKLSFAGVLLVFWGVGANAYGEDVAIIETEMVDTAHWLNENTQPGDLIAVHDIGAIGYFSERSLVDLAGLVSPEVVPYIRDEDGLAVFMDERGVDYLVTFPGWYPRLSEGRMPVYRSDAQFAPNAGGENMAVYRWEIHQKK</sequence>
<feature type="transmembrane region" description="Helical" evidence="1">
    <location>
        <begin position="271"/>
        <end position="291"/>
    </location>
</feature>
<feature type="transmembrane region" description="Helical" evidence="1">
    <location>
        <begin position="174"/>
        <end position="204"/>
    </location>
</feature>
<evidence type="ECO:0000313" key="2">
    <source>
        <dbReference type="EMBL" id="KPL74340.1"/>
    </source>
</evidence>
<keyword evidence="1" id="KW-1133">Transmembrane helix</keyword>
<feature type="transmembrane region" description="Helical" evidence="1">
    <location>
        <begin position="139"/>
        <end position="167"/>
    </location>
</feature>
<keyword evidence="3" id="KW-1185">Reference proteome</keyword>
<dbReference type="AlphaFoldDB" id="A0A0P6WVQ1"/>
<comment type="caution">
    <text evidence="2">The sequence shown here is derived from an EMBL/GenBank/DDBJ whole genome shotgun (WGS) entry which is preliminary data.</text>
</comment>
<feature type="transmembrane region" description="Helical" evidence="1">
    <location>
        <begin position="72"/>
        <end position="92"/>
    </location>
</feature>